<gene>
    <name evidence="1" type="ORF">RESH_00040</name>
</gene>
<dbReference type="PATRIC" id="fig|1263868.3.peg.42"/>
<proteinExistence type="predicted"/>
<sequence length="70" mass="8287">MLQIDLFVRLVNNFQSEQRFNQVFQRYQADDAAIIIADHRQMVASFEKDFQQLGQRPIVPNHSNGTQEFF</sequence>
<reference evidence="1 2" key="1">
    <citation type="journal article" date="2013" name="Mar. Genomics">
        <title>Expression of sulfatases in Rhodopirellula baltica and the diversity of sulfatases in the genus Rhodopirellula.</title>
        <authorList>
            <person name="Wegner C.E."/>
            <person name="Richter-Heitmann T."/>
            <person name="Klindworth A."/>
            <person name="Klockow C."/>
            <person name="Richter M."/>
            <person name="Achstetter T."/>
            <person name="Glockner F.O."/>
            <person name="Harder J."/>
        </authorList>
    </citation>
    <scope>NUCLEOTIDE SEQUENCE [LARGE SCALE GENOMIC DNA]</scope>
    <source>
        <strain evidence="1 2">SH398</strain>
    </source>
</reference>
<protein>
    <submittedName>
        <fullName evidence="1">Uncharacterized protein</fullName>
    </submittedName>
</protein>
<dbReference type="EMBL" id="ANOF01000003">
    <property type="protein sequence ID" value="EMI29320.1"/>
    <property type="molecule type" value="Genomic_DNA"/>
</dbReference>
<comment type="caution">
    <text evidence="1">The sequence shown here is derived from an EMBL/GenBank/DDBJ whole genome shotgun (WGS) entry which is preliminary data.</text>
</comment>
<dbReference type="AlphaFoldDB" id="M5SCV3"/>
<name>M5SCV3_9BACT</name>
<evidence type="ECO:0000313" key="2">
    <source>
        <dbReference type="Proteomes" id="UP000011996"/>
    </source>
</evidence>
<accession>M5SCV3</accession>
<organism evidence="1 2">
    <name type="scientific">Rhodopirellula europaea SH398</name>
    <dbReference type="NCBI Taxonomy" id="1263868"/>
    <lineage>
        <taxon>Bacteria</taxon>
        <taxon>Pseudomonadati</taxon>
        <taxon>Planctomycetota</taxon>
        <taxon>Planctomycetia</taxon>
        <taxon>Pirellulales</taxon>
        <taxon>Pirellulaceae</taxon>
        <taxon>Rhodopirellula</taxon>
    </lineage>
</organism>
<dbReference type="STRING" id="1263868.RESH_00040"/>
<evidence type="ECO:0000313" key="1">
    <source>
        <dbReference type="EMBL" id="EMI29320.1"/>
    </source>
</evidence>
<dbReference type="Proteomes" id="UP000011996">
    <property type="component" value="Unassembled WGS sequence"/>
</dbReference>